<organism evidence="1 2">
    <name type="scientific">Methanobacterium paludis (strain DSM 25820 / JCM 18151 / SWAN1)</name>
    <dbReference type="NCBI Taxonomy" id="868131"/>
    <lineage>
        <taxon>Archaea</taxon>
        <taxon>Methanobacteriati</taxon>
        <taxon>Methanobacteriota</taxon>
        <taxon>Methanomada group</taxon>
        <taxon>Methanobacteria</taxon>
        <taxon>Methanobacteriales</taxon>
        <taxon>Methanobacteriaceae</taxon>
        <taxon>Methanobacterium</taxon>
    </lineage>
</organism>
<dbReference type="OrthoDB" id="71490at2157"/>
<dbReference type="STRING" id="868131.MSWAN_2354"/>
<protein>
    <submittedName>
        <fullName evidence="1">Uncharacterized protein</fullName>
    </submittedName>
</protein>
<dbReference type="Proteomes" id="UP000009231">
    <property type="component" value="Chromosome"/>
</dbReference>
<proteinExistence type="predicted"/>
<dbReference type="eggNOG" id="arCOG10883">
    <property type="taxonomic scope" value="Archaea"/>
</dbReference>
<evidence type="ECO:0000313" key="2">
    <source>
        <dbReference type="Proteomes" id="UP000009231"/>
    </source>
</evidence>
<accession>F6D5Y9</accession>
<dbReference type="EMBL" id="CP002772">
    <property type="protein sequence ID" value="AEG19359.1"/>
    <property type="molecule type" value="Genomic_DNA"/>
</dbReference>
<name>F6D5Y9_METPW</name>
<reference evidence="1 2" key="1">
    <citation type="journal article" date="2014" name="Int. J. Syst. Evol. Microbiol.">
        <title>Methanobacterium paludis sp. nov. and a novel strain of Methanobacterium lacus isolated from northern peatlands.</title>
        <authorList>
            <person name="Cadillo-Quiroz H."/>
            <person name="Brauer S.L."/>
            <person name="Goodson N."/>
            <person name="Yavitt J.B."/>
            <person name="Zinder S.H."/>
        </authorList>
    </citation>
    <scope>NUCLEOTIDE SEQUENCE [LARGE SCALE GENOMIC DNA]</scope>
    <source>
        <strain evidence="2">DSM 25820 / JCM 18151 / SWAN1</strain>
    </source>
</reference>
<keyword evidence="2" id="KW-1185">Reference proteome</keyword>
<dbReference type="HOGENOM" id="CLU_985572_0_0_2"/>
<dbReference type="GeneID" id="10669883"/>
<sequence>MPSHNDLGEYGLKKLKKKYSNDLLDDLMADLQFLIDSGYYDTLFKVYTDWKEPVSLLSDISNKIAEKSNFLVFAHENLRNIPVKFLSDLIDYDTFYFFFPFLEWVYSMYLERQLEPDDVERLFSSGVGQKIALNLLNFAKFDKTPEVTSEFFQKLQKLKWENRKTKKIYTELDKIISLFLFKDYGINESSFNIRQARVILFLAGCSAVNEGKEKIGESDVFTAYKTLFKIIKTDFSELIDGATSKQKRISHGYFVCENCGDYYKLQSGEKPEDFSDICECGGKLKYMKSLDKSG</sequence>
<dbReference type="AlphaFoldDB" id="F6D5Y9"/>
<dbReference type="KEGG" id="mew:MSWAN_2354"/>
<evidence type="ECO:0000313" key="1">
    <source>
        <dbReference type="EMBL" id="AEG19359.1"/>
    </source>
</evidence>
<dbReference type="RefSeq" id="WP_013826858.1">
    <property type="nucleotide sequence ID" value="NC_015574.1"/>
</dbReference>
<gene>
    <name evidence="1" type="ordered locus">MSWAN_2354</name>
</gene>